<dbReference type="InterPro" id="IPR050571">
    <property type="entry name" value="Class-IV_PLP-Dep_Aminotrnsfr"/>
</dbReference>
<sequence>MPDTTKRICLWSSPRNISTALMYSFAQRKDTTVVDEPLYGHYLTSTDADEYHPGAEDIIADQRNSAEEVIEEVIFGSYETPVVFFKQMTHHLVDLDWTFLEGTVNVILTREPKDMLLSYSKQVAEPTMRDVGYAKQLELVDYLKGIGQHPMVIDSKEILMNPSEKLSELCSYLALPFDEAMLSWEAGPRPEDGVWAPYWYDSVHQSTEFNSYKPKTETVPNQLRDLLVECEEIYQQLKGVG</sequence>
<name>A0ABT3PTN1_9BACT</name>
<dbReference type="EMBL" id="JAGGJA010000026">
    <property type="protein sequence ID" value="MCW9709210.1"/>
    <property type="molecule type" value="Genomic_DNA"/>
</dbReference>
<organism evidence="2 3">
    <name type="scientific">Fodinibius salsisoli</name>
    <dbReference type="NCBI Taxonomy" id="2820877"/>
    <lineage>
        <taxon>Bacteria</taxon>
        <taxon>Pseudomonadati</taxon>
        <taxon>Balneolota</taxon>
        <taxon>Balneolia</taxon>
        <taxon>Balneolales</taxon>
        <taxon>Balneolaceae</taxon>
        <taxon>Fodinibius</taxon>
    </lineage>
</organism>
<evidence type="ECO:0000313" key="3">
    <source>
        <dbReference type="Proteomes" id="UP001207918"/>
    </source>
</evidence>
<dbReference type="Proteomes" id="UP001207918">
    <property type="component" value="Unassembled WGS sequence"/>
</dbReference>
<evidence type="ECO:0000256" key="1">
    <source>
        <dbReference type="ARBA" id="ARBA00009320"/>
    </source>
</evidence>
<dbReference type="PANTHER" id="PTHR42743">
    <property type="entry name" value="AMINO-ACID AMINOTRANSFERASE"/>
    <property type="match status" value="1"/>
</dbReference>
<dbReference type="PANTHER" id="PTHR42743:SF11">
    <property type="entry name" value="AMINODEOXYCHORISMATE LYASE"/>
    <property type="match status" value="1"/>
</dbReference>
<dbReference type="RefSeq" id="WP_265768084.1">
    <property type="nucleotide sequence ID" value="NZ_JAGGJA010000026.1"/>
</dbReference>
<keyword evidence="3" id="KW-1185">Reference proteome</keyword>
<comment type="similarity">
    <text evidence="1">Belongs to the class-IV pyridoxal-phosphate-dependent aminotransferase family.</text>
</comment>
<protein>
    <submittedName>
        <fullName evidence="2">Sulfotransferase family protein</fullName>
    </submittedName>
</protein>
<reference evidence="2 3" key="1">
    <citation type="submission" date="2021-03" db="EMBL/GenBank/DDBJ databases">
        <title>Aliifodinibius sp. nov., a new bacterium isolated from saline soil.</title>
        <authorList>
            <person name="Galisteo C."/>
            <person name="De La Haba R."/>
            <person name="Sanchez-Porro C."/>
            <person name="Ventosa A."/>
        </authorList>
    </citation>
    <scope>NUCLEOTIDE SEQUENCE [LARGE SCALE GENOMIC DNA]</scope>
    <source>
        <strain evidence="2 3">1BSP15-2V2</strain>
    </source>
</reference>
<gene>
    <name evidence="2" type="ORF">J6I44_20275</name>
</gene>
<evidence type="ECO:0000313" key="2">
    <source>
        <dbReference type="EMBL" id="MCW9709210.1"/>
    </source>
</evidence>
<accession>A0ABT3PTN1</accession>
<dbReference type="SUPFAM" id="SSF52540">
    <property type="entry name" value="P-loop containing nucleoside triphosphate hydrolases"/>
    <property type="match status" value="1"/>
</dbReference>
<proteinExistence type="inferred from homology"/>
<dbReference type="InterPro" id="IPR027417">
    <property type="entry name" value="P-loop_NTPase"/>
</dbReference>
<dbReference type="Pfam" id="PF19798">
    <property type="entry name" value="Sulfotransfer_5"/>
    <property type="match status" value="1"/>
</dbReference>
<dbReference type="Gene3D" id="3.40.50.300">
    <property type="entry name" value="P-loop containing nucleotide triphosphate hydrolases"/>
    <property type="match status" value="1"/>
</dbReference>
<comment type="caution">
    <text evidence="2">The sequence shown here is derived from an EMBL/GenBank/DDBJ whole genome shotgun (WGS) entry which is preliminary data.</text>
</comment>